<dbReference type="InterPro" id="IPR027417">
    <property type="entry name" value="P-loop_NTPase"/>
</dbReference>
<dbReference type="InterPro" id="IPR050079">
    <property type="entry name" value="DEAD_box_RNA_helicase"/>
</dbReference>
<dbReference type="GO" id="GO:0003724">
    <property type="term" value="F:RNA helicase activity"/>
    <property type="evidence" value="ECO:0007669"/>
    <property type="project" value="TreeGrafter"/>
</dbReference>
<evidence type="ECO:0000256" key="3">
    <source>
        <dbReference type="ARBA" id="ARBA00022806"/>
    </source>
</evidence>
<gene>
    <name evidence="6" type="ORF">Taro_006258</name>
</gene>
<organism evidence="6 7">
    <name type="scientific">Colocasia esculenta</name>
    <name type="common">Wild taro</name>
    <name type="synonym">Arum esculentum</name>
    <dbReference type="NCBI Taxonomy" id="4460"/>
    <lineage>
        <taxon>Eukaryota</taxon>
        <taxon>Viridiplantae</taxon>
        <taxon>Streptophyta</taxon>
        <taxon>Embryophyta</taxon>
        <taxon>Tracheophyta</taxon>
        <taxon>Spermatophyta</taxon>
        <taxon>Magnoliopsida</taxon>
        <taxon>Liliopsida</taxon>
        <taxon>Araceae</taxon>
        <taxon>Aroideae</taxon>
        <taxon>Colocasieae</taxon>
        <taxon>Colocasia</taxon>
    </lineage>
</organism>
<dbReference type="AlphaFoldDB" id="A0A843TVI9"/>
<evidence type="ECO:0000313" key="6">
    <source>
        <dbReference type="EMBL" id="MQL73927.1"/>
    </source>
</evidence>
<evidence type="ECO:0000256" key="4">
    <source>
        <dbReference type="ARBA" id="ARBA00022840"/>
    </source>
</evidence>
<dbReference type="CDD" id="cd18787">
    <property type="entry name" value="SF2_C_DEAD"/>
    <property type="match status" value="1"/>
</dbReference>
<dbReference type="OrthoDB" id="10261904at2759"/>
<dbReference type="Gene3D" id="3.40.50.300">
    <property type="entry name" value="P-loop containing nucleotide triphosphate hydrolases"/>
    <property type="match status" value="1"/>
</dbReference>
<accession>A0A843TVI9</accession>
<name>A0A843TVI9_COLES</name>
<comment type="caution">
    <text evidence="6">The sequence shown here is derived from an EMBL/GenBank/DDBJ whole genome shotgun (WGS) entry which is preliminary data.</text>
</comment>
<proteinExistence type="predicted"/>
<dbReference type="PANTHER" id="PTHR47959">
    <property type="entry name" value="ATP-DEPENDENT RNA HELICASE RHLE-RELATED"/>
    <property type="match status" value="1"/>
</dbReference>
<dbReference type="Pfam" id="PF00271">
    <property type="entry name" value="Helicase_C"/>
    <property type="match status" value="1"/>
</dbReference>
<dbReference type="PANTHER" id="PTHR47959:SF24">
    <property type="entry name" value="ATP-DEPENDENT RNA HELICASE"/>
    <property type="match status" value="1"/>
</dbReference>
<dbReference type="Proteomes" id="UP000652761">
    <property type="component" value="Unassembled WGS sequence"/>
</dbReference>
<keyword evidence="1" id="KW-0547">Nucleotide-binding</keyword>
<sequence>MSSCQRQLTECLTFVTAHDCRDCYLVYVLTQMPGSTVMVFTRTCESTRLLALMLRKLGMKAIPISSHLSQAKRLGALNKFKAGECNILVCTGLMSRGLDIPQVDLVINYDIPENSKAYKKAQKSAQPAYAMPSIT</sequence>
<feature type="domain" description="Helicase C-terminal" evidence="5">
    <location>
        <begin position="24"/>
        <end position="135"/>
    </location>
</feature>
<dbReference type="InterPro" id="IPR001650">
    <property type="entry name" value="Helicase_C-like"/>
</dbReference>
<evidence type="ECO:0000313" key="7">
    <source>
        <dbReference type="Proteomes" id="UP000652761"/>
    </source>
</evidence>
<dbReference type="EMBL" id="NMUH01000183">
    <property type="protein sequence ID" value="MQL73927.1"/>
    <property type="molecule type" value="Genomic_DNA"/>
</dbReference>
<keyword evidence="4" id="KW-0067">ATP-binding</keyword>
<reference evidence="6" key="1">
    <citation type="submission" date="2017-07" db="EMBL/GenBank/DDBJ databases">
        <title>Taro Niue Genome Assembly and Annotation.</title>
        <authorList>
            <person name="Atibalentja N."/>
            <person name="Keating K."/>
            <person name="Fields C.J."/>
        </authorList>
    </citation>
    <scope>NUCLEOTIDE SEQUENCE</scope>
    <source>
        <strain evidence="6">Niue_2</strain>
        <tissue evidence="6">Leaf</tissue>
    </source>
</reference>
<dbReference type="GO" id="GO:0005829">
    <property type="term" value="C:cytosol"/>
    <property type="evidence" value="ECO:0007669"/>
    <property type="project" value="TreeGrafter"/>
</dbReference>
<keyword evidence="7" id="KW-1185">Reference proteome</keyword>
<protein>
    <recommendedName>
        <fullName evidence="5">Helicase C-terminal domain-containing protein</fullName>
    </recommendedName>
</protein>
<keyword evidence="2" id="KW-0378">Hydrolase</keyword>
<keyword evidence="3" id="KW-0347">Helicase</keyword>
<evidence type="ECO:0000256" key="2">
    <source>
        <dbReference type="ARBA" id="ARBA00022801"/>
    </source>
</evidence>
<dbReference type="GO" id="GO:0005524">
    <property type="term" value="F:ATP binding"/>
    <property type="evidence" value="ECO:0007669"/>
    <property type="project" value="UniProtKB-KW"/>
</dbReference>
<dbReference type="SUPFAM" id="SSF52540">
    <property type="entry name" value="P-loop containing nucleoside triphosphate hydrolases"/>
    <property type="match status" value="1"/>
</dbReference>
<evidence type="ECO:0000259" key="5">
    <source>
        <dbReference type="PROSITE" id="PS51194"/>
    </source>
</evidence>
<dbReference type="SMART" id="SM00490">
    <property type="entry name" value="HELICc"/>
    <property type="match status" value="1"/>
</dbReference>
<dbReference type="PROSITE" id="PS51194">
    <property type="entry name" value="HELICASE_CTER"/>
    <property type="match status" value="1"/>
</dbReference>
<dbReference type="GO" id="GO:0016787">
    <property type="term" value="F:hydrolase activity"/>
    <property type="evidence" value="ECO:0007669"/>
    <property type="project" value="UniProtKB-KW"/>
</dbReference>
<evidence type="ECO:0000256" key="1">
    <source>
        <dbReference type="ARBA" id="ARBA00022741"/>
    </source>
</evidence>